<dbReference type="RefSeq" id="XP_020049438.1">
    <property type="nucleotide sequence ID" value="XM_020192720.1"/>
</dbReference>
<dbReference type="Proteomes" id="UP000095038">
    <property type="component" value="Unassembled WGS sequence"/>
</dbReference>
<dbReference type="AlphaFoldDB" id="A0A1D2VNC9"/>
<evidence type="ECO:0000313" key="2">
    <source>
        <dbReference type="Proteomes" id="UP000095038"/>
    </source>
</evidence>
<organism evidence="1 2">
    <name type="scientific">Ascoidea rubescens DSM 1968</name>
    <dbReference type="NCBI Taxonomy" id="1344418"/>
    <lineage>
        <taxon>Eukaryota</taxon>
        <taxon>Fungi</taxon>
        <taxon>Dikarya</taxon>
        <taxon>Ascomycota</taxon>
        <taxon>Saccharomycotina</taxon>
        <taxon>Saccharomycetes</taxon>
        <taxon>Ascoideaceae</taxon>
        <taxon>Ascoidea</taxon>
    </lineage>
</organism>
<protein>
    <submittedName>
        <fullName evidence="1">Uncharacterized protein</fullName>
    </submittedName>
</protein>
<proteinExistence type="predicted"/>
<dbReference type="InParanoid" id="A0A1D2VNC9"/>
<gene>
    <name evidence="1" type="ORF">ASCRUDRAFT_74518</name>
</gene>
<sequence>MTSFQKENKILDLLINTVLYKFPFSNHNAAVNNEVIEINEFESYLSVNELLSIINNSYLKLNSVDDSNGDDFNESIVKLIDANLFEFTDENILGIKKAGKTIPINYLMPKIKTLSILFIEYERLNSGGNKEDANKYQKTVVHLVDGKAEILVNFISYCRDICRQVESSDAYRTNAQLKMASSMLGDNTKFLSGCVYKYIDHTGKGHTQLRELCLSIVHRH</sequence>
<dbReference type="EMBL" id="KV454476">
    <property type="protein sequence ID" value="ODV63131.1"/>
    <property type="molecule type" value="Genomic_DNA"/>
</dbReference>
<evidence type="ECO:0000313" key="1">
    <source>
        <dbReference type="EMBL" id="ODV63131.1"/>
    </source>
</evidence>
<reference evidence="2" key="1">
    <citation type="submission" date="2016-05" db="EMBL/GenBank/DDBJ databases">
        <title>Comparative genomics of biotechnologically important yeasts.</title>
        <authorList>
            <consortium name="DOE Joint Genome Institute"/>
            <person name="Riley R."/>
            <person name="Haridas S."/>
            <person name="Wolfe K.H."/>
            <person name="Lopes M.R."/>
            <person name="Hittinger C.T."/>
            <person name="Goker M."/>
            <person name="Salamov A."/>
            <person name="Wisecaver J."/>
            <person name="Long T.M."/>
            <person name="Aerts A.L."/>
            <person name="Barry K."/>
            <person name="Choi C."/>
            <person name="Clum A."/>
            <person name="Coughlan A.Y."/>
            <person name="Deshpande S."/>
            <person name="Douglass A.P."/>
            <person name="Hanson S.J."/>
            <person name="Klenk H.-P."/>
            <person name="Labutti K."/>
            <person name="Lapidus A."/>
            <person name="Lindquist E."/>
            <person name="Lipzen A."/>
            <person name="Meier-Kolthoff J.P."/>
            <person name="Ohm R.A."/>
            <person name="Otillar R.P."/>
            <person name="Pangilinan J."/>
            <person name="Peng Y."/>
            <person name="Rokas A."/>
            <person name="Rosa C.A."/>
            <person name="Scheuner C."/>
            <person name="Sibirny A.A."/>
            <person name="Slot J.C."/>
            <person name="Stielow J.B."/>
            <person name="Sun H."/>
            <person name="Kurtzman C.P."/>
            <person name="Blackwell M."/>
            <person name="Grigoriev I.V."/>
            <person name="Jeffries T.W."/>
        </authorList>
    </citation>
    <scope>NUCLEOTIDE SEQUENCE [LARGE SCALE GENOMIC DNA]</scope>
    <source>
        <strain evidence="2">DSM 1968</strain>
    </source>
</reference>
<dbReference type="GeneID" id="30966356"/>
<name>A0A1D2VNC9_9ASCO</name>
<accession>A0A1D2VNC9</accession>
<keyword evidence="2" id="KW-1185">Reference proteome</keyword>